<dbReference type="PANTHER" id="PTHR11439">
    <property type="entry name" value="GAG-POL-RELATED RETROTRANSPOSON"/>
    <property type="match status" value="1"/>
</dbReference>
<dbReference type="Gramene" id="C.cajan_06233.t">
    <property type="protein sequence ID" value="C.cajan_06233.t.cds1"/>
    <property type="gene ID" value="C.cajan_06233"/>
</dbReference>
<dbReference type="CDD" id="cd09272">
    <property type="entry name" value="RNase_HI_RT_Ty1"/>
    <property type="match status" value="1"/>
</dbReference>
<dbReference type="InterPro" id="IPR043502">
    <property type="entry name" value="DNA/RNA_pol_sf"/>
</dbReference>
<evidence type="ECO:0000313" key="3">
    <source>
        <dbReference type="Proteomes" id="UP000075243"/>
    </source>
</evidence>
<organism evidence="2 3">
    <name type="scientific">Cajanus cajan</name>
    <name type="common">Pigeon pea</name>
    <name type="synonym">Cajanus indicus</name>
    <dbReference type="NCBI Taxonomy" id="3821"/>
    <lineage>
        <taxon>Eukaryota</taxon>
        <taxon>Viridiplantae</taxon>
        <taxon>Streptophyta</taxon>
        <taxon>Embryophyta</taxon>
        <taxon>Tracheophyta</taxon>
        <taxon>Spermatophyta</taxon>
        <taxon>Magnoliopsida</taxon>
        <taxon>eudicotyledons</taxon>
        <taxon>Gunneridae</taxon>
        <taxon>Pentapetalae</taxon>
        <taxon>rosids</taxon>
        <taxon>fabids</taxon>
        <taxon>Fabales</taxon>
        <taxon>Fabaceae</taxon>
        <taxon>Papilionoideae</taxon>
        <taxon>50 kb inversion clade</taxon>
        <taxon>NPAAA clade</taxon>
        <taxon>indigoferoid/millettioid clade</taxon>
        <taxon>Phaseoleae</taxon>
        <taxon>Cajanus</taxon>
    </lineage>
</organism>
<dbReference type="InterPro" id="IPR013103">
    <property type="entry name" value="RVT_2"/>
</dbReference>
<name>A0A151U3B8_CAJCA</name>
<reference evidence="2 3" key="1">
    <citation type="journal article" date="2012" name="Nat. Biotechnol.">
        <title>Draft genome sequence of pigeonpea (Cajanus cajan), an orphan legume crop of resource-poor farmers.</title>
        <authorList>
            <person name="Varshney R.K."/>
            <person name="Chen W."/>
            <person name="Li Y."/>
            <person name="Bharti A.K."/>
            <person name="Saxena R.K."/>
            <person name="Schlueter J.A."/>
            <person name="Donoghue M.T."/>
            <person name="Azam S."/>
            <person name="Fan G."/>
            <person name="Whaley A.M."/>
            <person name="Farmer A.D."/>
            <person name="Sheridan J."/>
            <person name="Iwata A."/>
            <person name="Tuteja R."/>
            <person name="Penmetsa R.V."/>
            <person name="Wu W."/>
            <person name="Upadhyaya H.D."/>
            <person name="Yang S.P."/>
            <person name="Shah T."/>
            <person name="Saxena K.B."/>
            <person name="Michael T."/>
            <person name="McCombie W.R."/>
            <person name="Yang B."/>
            <person name="Zhang G."/>
            <person name="Yang H."/>
            <person name="Wang J."/>
            <person name="Spillane C."/>
            <person name="Cook D.R."/>
            <person name="May G.D."/>
            <person name="Xu X."/>
            <person name="Jackson S.A."/>
        </authorList>
    </citation>
    <scope>NUCLEOTIDE SEQUENCE [LARGE SCALE GENOMIC DNA]</scope>
    <source>
        <strain evidence="3">cv. Asha</strain>
    </source>
</reference>
<dbReference type="Proteomes" id="UP000075243">
    <property type="component" value="Chromosome 2"/>
</dbReference>
<dbReference type="PANTHER" id="PTHR11439:SF497">
    <property type="entry name" value="CYSTEINE-RICH RLK (RECEPTOR-LIKE PROTEIN KINASE) 8"/>
    <property type="match status" value="1"/>
</dbReference>
<evidence type="ECO:0000259" key="1">
    <source>
        <dbReference type="Pfam" id="PF07727"/>
    </source>
</evidence>
<dbReference type="SUPFAM" id="SSF56672">
    <property type="entry name" value="DNA/RNA polymerases"/>
    <property type="match status" value="1"/>
</dbReference>
<feature type="domain" description="Reverse transcriptase Ty1/copia-type" evidence="1">
    <location>
        <begin position="13"/>
        <end position="252"/>
    </location>
</feature>
<dbReference type="Pfam" id="PF07727">
    <property type="entry name" value="RVT_2"/>
    <property type="match status" value="1"/>
</dbReference>
<sequence length="444" mass="50330">MQEELQALQENFTWNIIPRPPGVKPIGCKWVYSVKLDSDGTLNRYKARLVALGNKQQYRVDYDETFAPVAKMTSIRTILCLAASQRWPLHQMDVKNAFLHGDLIEDIYMTPPQGLFSPSPNVCKLKRSLYGLRQAPRAWFEKFRSTLLGFSFVQSQYDSSLFIHHTTTGIVLLLIYVDDMVITGSDHTSIQHLKEQLKASFHMKDLGPLRYFLGLEVSMDSKGLFLHQHKYVEDLISLAGLHSTTPVDTPLEINVKYHRDEGDLLTDALLYRQLVGSLNYLTITLPDIAFAVQQVSQFMHTPCHHHLAAVRRIIRYLKGTSMRGLFFPNDSPTTLVGYSDADWDGCADTRRSVTGYCMFLGPALISWKSKKQSRVSKSSTESEYRAMSTTCSEIIWLRGLLAELGFPQTDATPLHANNTSAIQIATNSVFHERTKHIEVNCHSI</sequence>
<dbReference type="EMBL" id="CM003604">
    <property type="protein sequence ID" value="KYP73754.1"/>
    <property type="molecule type" value="Genomic_DNA"/>
</dbReference>
<protein>
    <submittedName>
        <fullName evidence="2">Retrovirus-related Pol polyprotein from transposon TNT 1-94</fullName>
    </submittedName>
</protein>
<gene>
    <name evidence="2" type="ORF">KK1_006404</name>
</gene>
<proteinExistence type="predicted"/>
<dbReference type="AlphaFoldDB" id="A0A151U3B8"/>
<evidence type="ECO:0000313" key="2">
    <source>
        <dbReference type="EMBL" id="KYP73754.1"/>
    </source>
</evidence>
<accession>A0A151U3B8</accession>
<keyword evidence="3" id="KW-1185">Reference proteome</keyword>